<dbReference type="PANTHER" id="PTHR43085">
    <property type="entry name" value="HEXOKINASE FAMILY MEMBER"/>
    <property type="match status" value="1"/>
</dbReference>
<keyword evidence="4 7" id="KW-0418">Kinase</keyword>
<evidence type="ECO:0000256" key="2">
    <source>
        <dbReference type="ARBA" id="ARBA00022679"/>
    </source>
</evidence>
<dbReference type="EMBL" id="CP034235">
    <property type="protein sequence ID" value="QGQ99096.1"/>
    <property type="molecule type" value="Genomic_DNA"/>
</dbReference>
<evidence type="ECO:0000256" key="4">
    <source>
        <dbReference type="ARBA" id="ARBA00022777"/>
    </source>
</evidence>
<gene>
    <name evidence="7" type="ORF">EHS13_31565</name>
</gene>
<keyword evidence="8" id="KW-1185">Reference proteome</keyword>
<dbReference type="AlphaFoldDB" id="A0A6B8RUY5"/>
<reference evidence="8" key="1">
    <citation type="submission" date="2018-11" db="EMBL/GenBank/DDBJ databases">
        <title>Complete genome sequence of Paenibacillus sp. ML311-T8.</title>
        <authorList>
            <person name="Nam Y.-D."/>
            <person name="Kang J."/>
            <person name="Chung W.-H."/>
            <person name="Park Y.S."/>
        </authorList>
    </citation>
    <scope>NUCLEOTIDE SEQUENCE [LARGE SCALE GENOMIC DNA]</scope>
    <source>
        <strain evidence="8">ML311-T8</strain>
    </source>
</reference>
<dbReference type="SUPFAM" id="SSF53613">
    <property type="entry name" value="Ribokinase-like"/>
    <property type="match status" value="1"/>
</dbReference>
<evidence type="ECO:0000259" key="6">
    <source>
        <dbReference type="Pfam" id="PF00294"/>
    </source>
</evidence>
<dbReference type="InterPro" id="IPR011611">
    <property type="entry name" value="PfkB_dom"/>
</dbReference>
<proteinExistence type="inferred from homology"/>
<accession>A0A6B8RUY5</accession>
<evidence type="ECO:0000256" key="1">
    <source>
        <dbReference type="ARBA" id="ARBA00010688"/>
    </source>
</evidence>
<comment type="similarity">
    <text evidence="1">Belongs to the carbohydrate kinase PfkB family.</text>
</comment>
<dbReference type="Pfam" id="PF00294">
    <property type="entry name" value="PfkB"/>
    <property type="match status" value="1"/>
</dbReference>
<dbReference type="KEGG" id="ppsc:EHS13_31565"/>
<evidence type="ECO:0000313" key="8">
    <source>
        <dbReference type="Proteomes" id="UP000426246"/>
    </source>
</evidence>
<dbReference type="PANTHER" id="PTHR43085:SF1">
    <property type="entry name" value="PSEUDOURIDINE KINASE-RELATED"/>
    <property type="match status" value="1"/>
</dbReference>
<feature type="domain" description="Carbohydrate kinase PfkB" evidence="6">
    <location>
        <begin position="3"/>
        <end position="307"/>
    </location>
</feature>
<dbReference type="CDD" id="cd01167">
    <property type="entry name" value="bac_FRK"/>
    <property type="match status" value="1"/>
</dbReference>
<keyword evidence="5" id="KW-0067">ATP-binding</keyword>
<keyword evidence="2" id="KW-0808">Transferase</keyword>
<dbReference type="OrthoDB" id="9813569at2"/>
<evidence type="ECO:0000256" key="5">
    <source>
        <dbReference type="ARBA" id="ARBA00022840"/>
    </source>
</evidence>
<organism evidence="7 8">
    <name type="scientific">Paenibacillus psychroresistens</name>
    <dbReference type="NCBI Taxonomy" id="1778678"/>
    <lineage>
        <taxon>Bacteria</taxon>
        <taxon>Bacillati</taxon>
        <taxon>Bacillota</taxon>
        <taxon>Bacilli</taxon>
        <taxon>Bacillales</taxon>
        <taxon>Paenibacillaceae</taxon>
        <taxon>Paenibacillus</taxon>
    </lineage>
</organism>
<sequence>MMDAVAVGELLIDFVPNGISDNGNVLFERNPGGAPANVLAMLAKLGLHTAFIGKIGNDPFGRFLEETLQLSKINTSGLVFDNDVNTTLAFVHLQENGERSFSFYRKPGADLMLTVEEINVQLIESARLFHFGSVSMTGEPARSATLYAAKHAKQQGKLVSYDPNLRESLWSSLEEAKEIMLQGLVYTDILKVSQEELQFLTGEADLGIASGWIAETYGIELIFVTQGSEGCYYRFHQQVGHVPAFQVNAVDTTGAGDAFFGSILYRILAASTETSLWTVAEIEAAIRFSNAAGALTTLKKGAIPALPILENIVEKLSEVVL</sequence>
<protein>
    <submittedName>
        <fullName evidence="7">Carbohydrate kinase</fullName>
    </submittedName>
</protein>
<name>A0A6B8RUY5_9BACL</name>
<keyword evidence="3" id="KW-0547">Nucleotide-binding</keyword>
<evidence type="ECO:0000313" key="7">
    <source>
        <dbReference type="EMBL" id="QGQ99096.1"/>
    </source>
</evidence>
<dbReference type="Proteomes" id="UP000426246">
    <property type="component" value="Chromosome"/>
</dbReference>
<dbReference type="Gene3D" id="3.40.1190.20">
    <property type="match status" value="1"/>
</dbReference>
<dbReference type="InterPro" id="IPR050306">
    <property type="entry name" value="PfkB_Carbo_kinase"/>
</dbReference>
<dbReference type="InterPro" id="IPR029056">
    <property type="entry name" value="Ribokinase-like"/>
</dbReference>
<evidence type="ECO:0000256" key="3">
    <source>
        <dbReference type="ARBA" id="ARBA00022741"/>
    </source>
</evidence>
<dbReference type="GO" id="GO:0016301">
    <property type="term" value="F:kinase activity"/>
    <property type="evidence" value="ECO:0007669"/>
    <property type="project" value="UniProtKB-KW"/>
</dbReference>
<dbReference type="GO" id="GO:0005524">
    <property type="term" value="F:ATP binding"/>
    <property type="evidence" value="ECO:0007669"/>
    <property type="project" value="UniProtKB-KW"/>
</dbReference>